<name>A0A2R5H0X4_9STRA</name>
<keyword evidence="7" id="KW-0732">Signal</keyword>
<dbReference type="Pfam" id="PF02535">
    <property type="entry name" value="Zip"/>
    <property type="match status" value="1"/>
</dbReference>
<comment type="caution">
    <text evidence="8">The sequence shown here is derived from an EMBL/GenBank/DDBJ whole genome shotgun (WGS) entry which is preliminary data.</text>
</comment>
<dbReference type="EMBL" id="BEYU01000176">
    <property type="protein sequence ID" value="GBG33974.1"/>
    <property type="molecule type" value="Genomic_DNA"/>
</dbReference>
<evidence type="ECO:0000256" key="5">
    <source>
        <dbReference type="SAM" id="MobiDB-lite"/>
    </source>
</evidence>
<dbReference type="Proteomes" id="UP000241890">
    <property type="component" value="Unassembled WGS sequence"/>
</dbReference>
<evidence type="ECO:0000256" key="1">
    <source>
        <dbReference type="ARBA" id="ARBA00004141"/>
    </source>
</evidence>
<feature type="region of interest" description="Disordered" evidence="5">
    <location>
        <begin position="437"/>
        <end position="459"/>
    </location>
</feature>
<evidence type="ECO:0000256" key="6">
    <source>
        <dbReference type="SAM" id="Phobius"/>
    </source>
</evidence>
<keyword evidence="3 6" id="KW-1133">Transmembrane helix</keyword>
<keyword evidence="9" id="KW-1185">Reference proteome</keyword>
<feature type="transmembrane region" description="Helical" evidence="6">
    <location>
        <begin position="141"/>
        <end position="158"/>
    </location>
</feature>
<dbReference type="PANTHER" id="PTHR11040:SF44">
    <property type="entry name" value="PROTEIN ZNTC-RELATED"/>
    <property type="match status" value="1"/>
</dbReference>
<proteinExistence type="predicted"/>
<feature type="transmembrane region" description="Helical" evidence="6">
    <location>
        <begin position="117"/>
        <end position="135"/>
    </location>
</feature>
<feature type="transmembrane region" description="Helical" evidence="6">
    <location>
        <begin position="592"/>
        <end position="610"/>
    </location>
</feature>
<evidence type="ECO:0000313" key="9">
    <source>
        <dbReference type="Proteomes" id="UP000241890"/>
    </source>
</evidence>
<accession>A0A2R5H0X4</accession>
<dbReference type="AlphaFoldDB" id="A0A2R5H0X4"/>
<feature type="transmembrane region" description="Helical" evidence="6">
    <location>
        <begin position="495"/>
        <end position="520"/>
    </location>
</feature>
<feature type="transmembrane region" description="Helical" evidence="6">
    <location>
        <begin position="78"/>
        <end position="97"/>
    </location>
</feature>
<feature type="region of interest" description="Disordered" evidence="5">
    <location>
        <begin position="188"/>
        <end position="252"/>
    </location>
</feature>
<evidence type="ECO:0000256" key="2">
    <source>
        <dbReference type="ARBA" id="ARBA00022692"/>
    </source>
</evidence>
<feature type="compositionally biased region" description="Low complexity" evidence="5">
    <location>
        <begin position="215"/>
        <end position="232"/>
    </location>
</feature>
<reference evidence="8 9" key="1">
    <citation type="submission" date="2017-12" db="EMBL/GenBank/DDBJ databases">
        <title>Sequencing, de novo assembly and annotation of complete genome of a new Thraustochytrid species, strain FCC1311.</title>
        <authorList>
            <person name="Sedici K."/>
            <person name="Godart F."/>
            <person name="Aiese Cigliano R."/>
            <person name="Sanseverino W."/>
            <person name="Barakat M."/>
            <person name="Ortet P."/>
            <person name="Marechal E."/>
            <person name="Cagnac O."/>
            <person name="Amato A."/>
        </authorList>
    </citation>
    <scope>NUCLEOTIDE SEQUENCE [LARGE SCALE GENOMIC DNA]</scope>
</reference>
<dbReference type="GO" id="GO:0016020">
    <property type="term" value="C:membrane"/>
    <property type="evidence" value="ECO:0007669"/>
    <property type="project" value="UniProtKB-SubCell"/>
</dbReference>
<feature type="compositionally biased region" description="Acidic residues" evidence="5">
    <location>
        <begin position="233"/>
        <end position="249"/>
    </location>
</feature>
<dbReference type="InParanoid" id="A0A2R5H0X4"/>
<protein>
    <submittedName>
        <fullName evidence="8">Zinc transporter ZIP1</fullName>
    </submittedName>
</protein>
<organism evidence="8 9">
    <name type="scientific">Hondaea fermentalgiana</name>
    <dbReference type="NCBI Taxonomy" id="2315210"/>
    <lineage>
        <taxon>Eukaryota</taxon>
        <taxon>Sar</taxon>
        <taxon>Stramenopiles</taxon>
        <taxon>Bigyra</taxon>
        <taxon>Labyrinthulomycetes</taxon>
        <taxon>Thraustochytrida</taxon>
        <taxon>Thraustochytriidae</taxon>
        <taxon>Hondaea</taxon>
    </lineage>
</organism>
<keyword evidence="4 6" id="KW-0472">Membrane</keyword>
<feature type="signal peptide" evidence="7">
    <location>
        <begin position="1"/>
        <end position="25"/>
    </location>
</feature>
<feature type="transmembrane region" description="Helical" evidence="6">
    <location>
        <begin position="622"/>
        <end position="639"/>
    </location>
</feature>
<comment type="subcellular location">
    <subcellularLocation>
        <location evidence="1">Membrane</location>
        <topology evidence="1">Multi-pass membrane protein</topology>
    </subcellularLocation>
</comment>
<gene>
    <name evidence="8" type="ORF">FCC1311_101972</name>
</gene>
<feature type="region of interest" description="Disordered" evidence="5">
    <location>
        <begin position="412"/>
        <end position="431"/>
    </location>
</feature>
<dbReference type="InterPro" id="IPR003689">
    <property type="entry name" value="ZIP"/>
</dbReference>
<feature type="region of interest" description="Disordered" evidence="5">
    <location>
        <begin position="267"/>
        <end position="324"/>
    </location>
</feature>
<evidence type="ECO:0000313" key="8">
    <source>
        <dbReference type="EMBL" id="GBG33974.1"/>
    </source>
</evidence>
<feature type="chain" id="PRO_5015320647" evidence="7">
    <location>
        <begin position="26"/>
        <end position="642"/>
    </location>
</feature>
<evidence type="ECO:0000256" key="4">
    <source>
        <dbReference type="ARBA" id="ARBA00023136"/>
    </source>
</evidence>
<keyword evidence="2 6" id="KW-0812">Transmembrane</keyword>
<evidence type="ECO:0000256" key="3">
    <source>
        <dbReference type="ARBA" id="ARBA00022989"/>
    </source>
</evidence>
<dbReference type="GO" id="GO:0005385">
    <property type="term" value="F:zinc ion transmembrane transporter activity"/>
    <property type="evidence" value="ECO:0007669"/>
    <property type="project" value="TreeGrafter"/>
</dbReference>
<feature type="compositionally biased region" description="Polar residues" evidence="5">
    <location>
        <begin position="417"/>
        <end position="429"/>
    </location>
</feature>
<sequence>MPEAALWKCLQATALLCASTSGTLAPHLFIKVFDTKPGNGKAGHNDTEITDAANPAQTPGKRQRLGELVSVGLSLGNAFAGGIMLATGMAHILGDAIKESLRVSHADLLNTTSIENAIYVPIVYCLLGILVPFFLEKSGLFVWLVHSGTCCGSHYIFLHHLGLVSGKKEAHDSDEFTYRDATVGSICNHHDVESPEPPVIPDERTPLTSVTEGDSATSVEESPSPSPTAQDDAGVEEASEASEGDDEEDCRILGDTGDEYLQYPWMQRTNPQPQPQGGPKAPVAEKKPTFGSHGLGHAHGYGSAPPIPPSIVERSRSFGHYGGRDPRLQDAMAMVYMPRGNDSVGSQESCRSKCVVPGFSSLRLQGRLDMYKAMGSMPGQMLRFAPLIYAPEEATYDEGTFEDARASKSLGVRLQRQRSSAGSTTQSLGDSHVAECGHHHHHKTALSGETGASGALEDTTGISQKMGNKQLVEAAEDDGDAATVYHEHPEKHSHMFFATFLMFVVLSVHSLIVGLTIGSISMSELRSQQNAFIAVLIHKVFESLALGVSAAQHPVTRTVKAELLAYNFAAPLGILIGILAESMDILSGGAEIVMLGVASGSFIYIALVEVLAEEFEDEEYRILKFSFFLAGTAIMTYLARVA</sequence>
<feature type="transmembrane region" description="Helical" evidence="6">
    <location>
        <begin position="563"/>
        <end position="580"/>
    </location>
</feature>
<dbReference type="PANTHER" id="PTHR11040">
    <property type="entry name" value="ZINC/IRON TRANSPORTER"/>
    <property type="match status" value="1"/>
</dbReference>
<feature type="transmembrane region" description="Helical" evidence="6">
    <location>
        <begin position="532"/>
        <end position="551"/>
    </location>
</feature>
<dbReference type="OrthoDB" id="448280at2759"/>
<evidence type="ECO:0000256" key="7">
    <source>
        <dbReference type="SAM" id="SignalP"/>
    </source>
</evidence>